<keyword evidence="3" id="KW-1185">Reference proteome</keyword>
<protein>
    <submittedName>
        <fullName evidence="2">Uncharacterized protein</fullName>
    </submittedName>
</protein>
<evidence type="ECO:0000313" key="2">
    <source>
        <dbReference type="EMBL" id="OMJ08951.1"/>
    </source>
</evidence>
<dbReference type="EMBL" id="LSSM01007223">
    <property type="protein sequence ID" value="OMJ08951.1"/>
    <property type="molecule type" value="Genomic_DNA"/>
</dbReference>
<dbReference type="Proteomes" id="UP000187429">
    <property type="component" value="Unassembled WGS sequence"/>
</dbReference>
<feature type="compositionally biased region" description="Low complexity" evidence="1">
    <location>
        <begin position="104"/>
        <end position="127"/>
    </location>
</feature>
<name>A0A1R1X2W1_9FUNG</name>
<feature type="compositionally biased region" description="Polar residues" evidence="1">
    <location>
        <begin position="185"/>
        <end position="199"/>
    </location>
</feature>
<evidence type="ECO:0000313" key="3">
    <source>
        <dbReference type="Proteomes" id="UP000187429"/>
    </source>
</evidence>
<feature type="compositionally biased region" description="Acidic residues" evidence="1">
    <location>
        <begin position="89"/>
        <end position="100"/>
    </location>
</feature>
<dbReference type="AlphaFoldDB" id="A0A1R1X2W1"/>
<reference evidence="3" key="1">
    <citation type="submission" date="2017-01" db="EMBL/GenBank/DDBJ databases">
        <authorList>
            <person name="Wang Y."/>
            <person name="White M."/>
            <person name="Kvist S."/>
            <person name="Moncalvo J.-M."/>
        </authorList>
    </citation>
    <scope>NUCLEOTIDE SEQUENCE [LARGE SCALE GENOMIC DNA]</scope>
    <source>
        <strain evidence="3">ID-206-W2</strain>
    </source>
</reference>
<feature type="compositionally biased region" description="Basic and acidic residues" evidence="1">
    <location>
        <begin position="64"/>
        <end position="73"/>
    </location>
</feature>
<feature type="compositionally biased region" description="Basic and acidic residues" evidence="1">
    <location>
        <begin position="160"/>
        <end position="169"/>
    </location>
</feature>
<accession>A0A1R1X2W1</accession>
<gene>
    <name evidence="2" type="ORF">AYI69_g10872</name>
</gene>
<proteinExistence type="predicted"/>
<feature type="region of interest" description="Disordered" evidence="1">
    <location>
        <begin position="32"/>
        <end position="199"/>
    </location>
</feature>
<comment type="caution">
    <text evidence="2">The sequence shown here is derived from an EMBL/GenBank/DDBJ whole genome shotgun (WGS) entry which is preliminary data.</text>
</comment>
<evidence type="ECO:0000256" key="1">
    <source>
        <dbReference type="SAM" id="MobiDB-lite"/>
    </source>
</evidence>
<organism evidence="2 3">
    <name type="scientific">Smittium culicis</name>
    <dbReference type="NCBI Taxonomy" id="133412"/>
    <lineage>
        <taxon>Eukaryota</taxon>
        <taxon>Fungi</taxon>
        <taxon>Fungi incertae sedis</taxon>
        <taxon>Zoopagomycota</taxon>
        <taxon>Kickxellomycotina</taxon>
        <taxon>Harpellomycetes</taxon>
        <taxon>Harpellales</taxon>
        <taxon>Legeriomycetaceae</taxon>
        <taxon>Smittium</taxon>
    </lineage>
</organism>
<sequence>MMQDAQKIIPVDEEIKPRESLVTKRKLIRRKKDFDSDEEQNDLTTTENAESPAIKKKRSNFIVEMEKPNKKEYTTYTEIKQPAPKNYNDDEYQPDSDFEYDSAKITIPISNTSSNSVSSKDSPNSNIYKNSQKPATGSTKSRNASIVESDSDSDALENDGGVKDNEVNDIKTSILNDDSPKPTLPSAQKRNKLQLSDSE</sequence>
<feature type="compositionally biased region" description="Polar residues" evidence="1">
    <location>
        <begin position="128"/>
        <end position="148"/>
    </location>
</feature>